<reference evidence="1" key="1">
    <citation type="journal article" date="2013" name="Nat. Biotechnol.">
        <title>Draft genome sequence of chickpea (Cicer arietinum) provides a resource for trait improvement.</title>
        <authorList>
            <person name="Varshney R.K."/>
            <person name="Song C."/>
            <person name="Saxena R.K."/>
            <person name="Azam S."/>
            <person name="Yu S."/>
            <person name="Sharpe A.G."/>
            <person name="Cannon S."/>
            <person name="Baek J."/>
            <person name="Rosen B.D."/>
            <person name="Tar'an B."/>
            <person name="Millan T."/>
            <person name="Zhang X."/>
            <person name="Ramsay L.D."/>
            <person name="Iwata A."/>
            <person name="Wang Y."/>
            <person name="Nelson W."/>
            <person name="Farmer A.D."/>
            <person name="Gaur P.M."/>
            <person name="Soderlund C."/>
            <person name="Penmetsa R.V."/>
            <person name="Xu C."/>
            <person name="Bharti A.K."/>
            <person name="He W."/>
            <person name="Winter P."/>
            <person name="Zhao S."/>
            <person name="Hane J.K."/>
            <person name="Carrasquilla-Garcia N."/>
            <person name="Condie J.A."/>
            <person name="Upadhyaya H.D."/>
            <person name="Luo M.C."/>
            <person name="Thudi M."/>
            <person name="Gowda C.L."/>
            <person name="Singh N.P."/>
            <person name="Lichtenzveig J."/>
            <person name="Gali K.K."/>
            <person name="Rubio J."/>
            <person name="Nadarajan N."/>
            <person name="Dolezel J."/>
            <person name="Bansal K.C."/>
            <person name="Xu X."/>
            <person name="Edwards D."/>
            <person name="Zhang G."/>
            <person name="Kahl G."/>
            <person name="Gil J."/>
            <person name="Singh K.B."/>
            <person name="Datta S.K."/>
            <person name="Jackson S.A."/>
            <person name="Wang J."/>
            <person name="Cook D.R."/>
        </authorList>
    </citation>
    <scope>NUCLEOTIDE SEQUENCE [LARGE SCALE GENOMIC DNA]</scope>
    <source>
        <strain evidence="1">cv. CDC Frontier</strain>
    </source>
</reference>
<dbReference type="InterPro" id="IPR010417">
    <property type="entry name" value="Embryo-specific_ATS3"/>
</dbReference>
<protein>
    <submittedName>
        <fullName evidence="2">Embryo-specific protein ATS3B-like</fullName>
    </submittedName>
</protein>
<dbReference type="SUPFAM" id="SSF49723">
    <property type="entry name" value="Lipase/lipooxygenase domain (PLAT/LH2 domain)"/>
    <property type="match status" value="1"/>
</dbReference>
<evidence type="ECO:0000313" key="1">
    <source>
        <dbReference type="Proteomes" id="UP000087171"/>
    </source>
</evidence>
<dbReference type="OrthoDB" id="817978at2759"/>
<sequence length="174" mass="19610">MQIKYINKIMKALTSIIAFSIVVVFSQATPTLLARLKPQMNQFSALDVLQPQNVNEHCFYKAVIRTGCLSPPHTKDRITLSFGDDEHEPVFSPKMNGPDTDSTSFDQCMTTIIRFEGGCLDKICKLNIFRKGSDGWMVDYIIIDDHKNYPSTIFNFGGRYKIPDGDVGYGLNLC</sequence>
<dbReference type="Proteomes" id="UP000087171">
    <property type="component" value="Chromosome Ca1"/>
</dbReference>
<organism evidence="1 2">
    <name type="scientific">Cicer arietinum</name>
    <name type="common">Chickpea</name>
    <name type="synonym">Garbanzo</name>
    <dbReference type="NCBI Taxonomy" id="3827"/>
    <lineage>
        <taxon>Eukaryota</taxon>
        <taxon>Viridiplantae</taxon>
        <taxon>Streptophyta</taxon>
        <taxon>Embryophyta</taxon>
        <taxon>Tracheophyta</taxon>
        <taxon>Spermatophyta</taxon>
        <taxon>Magnoliopsida</taxon>
        <taxon>eudicotyledons</taxon>
        <taxon>Gunneridae</taxon>
        <taxon>Pentapetalae</taxon>
        <taxon>rosids</taxon>
        <taxon>fabids</taxon>
        <taxon>Fabales</taxon>
        <taxon>Fabaceae</taxon>
        <taxon>Papilionoideae</taxon>
        <taxon>50 kb inversion clade</taxon>
        <taxon>NPAAA clade</taxon>
        <taxon>Hologalegina</taxon>
        <taxon>IRL clade</taxon>
        <taxon>Cicereae</taxon>
        <taxon>Cicer</taxon>
    </lineage>
</organism>
<reference evidence="2" key="2">
    <citation type="submission" date="2025-08" db="UniProtKB">
        <authorList>
            <consortium name="RefSeq"/>
        </authorList>
    </citation>
    <scope>IDENTIFICATION</scope>
    <source>
        <tissue evidence="2">Etiolated seedlings</tissue>
    </source>
</reference>
<dbReference type="AlphaFoldDB" id="A0A1S2XCI5"/>
<dbReference type="PANTHER" id="PTHR31718">
    <property type="entry name" value="PLAT DOMAIN-CONTAINING PROTEIN"/>
    <property type="match status" value="1"/>
</dbReference>
<evidence type="ECO:0000313" key="2">
    <source>
        <dbReference type="RefSeq" id="XP_004487216.2"/>
    </source>
</evidence>
<keyword evidence="1" id="KW-1185">Reference proteome</keyword>
<proteinExistence type="predicted"/>
<dbReference type="PANTHER" id="PTHR31718:SF31">
    <property type="entry name" value="OS01G0172800 PROTEIN"/>
    <property type="match status" value="1"/>
</dbReference>
<dbReference type="STRING" id="3827.A0A1S2XCI5"/>
<gene>
    <name evidence="2" type="primary">LOC101492253</name>
</gene>
<name>A0A1S2XCI5_CICAR</name>
<dbReference type="InterPro" id="IPR036392">
    <property type="entry name" value="PLAT/LH2_dom_sf"/>
</dbReference>
<dbReference type="RefSeq" id="XP_004487216.2">
    <property type="nucleotide sequence ID" value="XM_004487159.3"/>
</dbReference>
<dbReference type="PaxDb" id="3827-XP_004487216.1"/>
<dbReference type="Pfam" id="PF06232">
    <property type="entry name" value="ATS3"/>
    <property type="match status" value="1"/>
</dbReference>
<accession>A0A1S2XCI5</accession>